<proteinExistence type="predicted"/>
<keyword evidence="3" id="KW-0408">Iron</keyword>
<dbReference type="InterPro" id="IPR017900">
    <property type="entry name" value="4Fe4S_Fe_S_CS"/>
</dbReference>
<evidence type="ECO:0000313" key="7">
    <source>
        <dbReference type="EMBL" id="KPL54571.1"/>
    </source>
</evidence>
<dbReference type="GO" id="GO:0046872">
    <property type="term" value="F:metal ion binding"/>
    <property type="evidence" value="ECO:0007669"/>
    <property type="project" value="UniProtKB-KW"/>
</dbReference>
<protein>
    <submittedName>
        <fullName evidence="7">4Fe-4S ferredoxin</fullName>
    </submittedName>
</protein>
<evidence type="ECO:0000256" key="5">
    <source>
        <dbReference type="SAM" id="MobiDB-lite"/>
    </source>
</evidence>
<dbReference type="Gene3D" id="3.30.70.20">
    <property type="match status" value="2"/>
</dbReference>
<feature type="domain" description="4Fe-4S ferredoxin-type" evidence="6">
    <location>
        <begin position="529"/>
        <end position="558"/>
    </location>
</feature>
<evidence type="ECO:0000256" key="4">
    <source>
        <dbReference type="ARBA" id="ARBA00023014"/>
    </source>
</evidence>
<feature type="compositionally biased region" description="Basic and acidic residues" evidence="5">
    <location>
        <begin position="640"/>
        <end position="667"/>
    </location>
</feature>
<keyword evidence="8" id="KW-1185">Reference proteome</keyword>
<dbReference type="PANTHER" id="PTHR43687:SF4">
    <property type="entry name" value="BLR5484 PROTEIN"/>
    <property type="match status" value="1"/>
</dbReference>
<dbReference type="Proteomes" id="UP000048984">
    <property type="component" value="Unassembled WGS sequence"/>
</dbReference>
<evidence type="ECO:0000313" key="8">
    <source>
        <dbReference type="Proteomes" id="UP000048984"/>
    </source>
</evidence>
<feature type="region of interest" description="Disordered" evidence="5">
    <location>
        <begin position="635"/>
        <end position="667"/>
    </location>
</feature>
<dbReference type="EMBL" id="LJYW01000001">
    <property type="protein sequence ID" value="KPL54571.1"/>
    <property type="molecule type" value="Genomic_DNA"/>
</dbReference>
<dbReference type="PROSITE" id="PS00198">
    <property type="entry name" value="4FE4S_FER_1"/>
    <property type="match status" value="3"/>
</dbReference>
<dbReference type="GO" id="GO:0051539">
    <property type="term" value="F:4 iron, 4 sulfur cluster binding"/>
    <property type="evidence" value="ECO:0007669"/>
    <property type="project" value="UniProtKB-KW"/>
</dbReference>
<dbReference type="InterPro" id="IPR017896">
    <property type="entry name" value="4Fe4S_Fe-S-bd"/>
</dbReference>
<reference evidence="7 8" key="1">
    <citation type="submission" date="2015-09" db="EMBL/GenBank/DDBJ databases">
        <authorList>
            <person name="Jackson K.R."/>
            <person name="Lunt B.L."/>
            <person name="Fisher J.N.B."/>
            <person name="Gardner A.V."/>
            <person name="Bailey M.E."/>
            <person name="Deus L.M."/>
            <person name="Earl A.S."/>
            <person name="Gibby P.D."/>
            <person name="Hartmann K.A."/>
            <person name="Liu J.E."/>
            <person name="Manci A.M."/>
            <person name="Nielsen D.A."/>
            <person name="Solomon M.B."/>
            <person name="Breakwell D.P."/>
            <person name="Burnett S.H."/>
            <person name="Grose J.H."/>
        </authorList>
    </citation>
    <scope>NUCLEOTIDE SEQUENCE [LARGE SCALE GENOMIC DNA]</scope>
    <source>
        <strain evidence="7 8">16</strain>
    </source>
</reference>
<dbReference type="SUPFAM" id="SSF54862">
    <property type="entry name" value="4Fe-4S ferredoxins"/>
    <property type="match status" value="1"/>
</dbReference>
<evidence type="ECO:0000256" key="1">
    <source>
        <dbReference type="ARBA" id="ARBA00022485"/>
    </source>
</evidence>
<dbReference type="PROSITE" id="PS51379">
    <property type="entry name" value="4FE4S_FER_2"/>
    <property type="match status" value="3"/>
</dbReference>
<dbReference type="InterPro" id="IPR050572">
    <property type="entry name" value="Fe-S_Ferredoxin"/>
</dbReference>
<sequence length="667" mass="69467">MAPDSAAVSRGCGARKVVGARHLCRSELDRFRAAAGESGPLLVACTQEAPLFAEIAGAENLPATLAFANIRETAGWSAEATRSGPKMAALIAAAAVDRPTPKAVTLESEGVVLIYGRDAVAIEAGRRLAERLDVSVVLTGSAQIEPPRRTEFPIRRGTVRALKGVLGGFEVVLDGYAAPAPSSRGTLAFGPPRQGAVAKADIVLDLSGGPALVSAADLRAGYLRADPASPAAVAEACLKAGDLIGTFDKPRYIDFRDDLCAHSRSRKVGCRRCLDLCPTGAITPAGDHVAIDAGICAGCGSCAAACPTGAAAYDAPAADATLTRLRAMLTAYRAAGGEWPVVLVHDGQHGADLIDALARYGAGLPANVLPFEMDEVTAAGPELAAAAFAWGAAAIRFLTRARPKHDTAGLAATAELAGTLAAGLGYGTGTAAIIAADDPDRLAEALALTPRDRTAEPPSSFMPAGRKRDLLGLALREMHRVAPMPVDVIALSPGAPLGRVAVDTEGCTLCLACVSACPTGALKDNAERPMLRFDEAACVQCGLCAATCPEKVITLEPRVNFAAFGTPPVVVKEEEPFCCVECGKPFGTRSSIDRVVAKLEGRHWMFSGAHAGRLAFLKMCEDCRVSAVTNAGIDPYATTERPRPRTTEDYLRDREREKRTGTGERDE</sequence>
<keyword evidence="2" id="KW-0479">Metal-binding</keyword>
<reference evidence="7 8" key="2">
    <citation type="submission" date="2015-10" db="EMBL/GenBank/DDBJ databases">
        <title>Draft Genome Sequence of Prosthecomicrobium hirschii ATCC 27832.</title>
        <authorList>
            <person name="Daniel J."/>
            <person name="Givan S.A."/>
            <person name="Brun Y.V."/>
            <person name="Brown P.J."/>
        </authorList>
    </citation>
    <scope>NUCLEOTIDE SEQUENCE [LARGE SCALE GENOMIC DNA]</scope>
    <source>
        <strain evidence="7 8">16</strain>
    </source>
</reference>
<comment type="caution">
    <text evidence="7">The sequence shown here is derived from an EMBL/GenBank/DDBJ whole genome shotgun (WGS) entry which is preliminary data.</text>
</comment>
<dbReference type="Pfam" id="PF13187">
    <property type="entry name" value="Fer4_9"/>
    <property type="match status" value="1"/>
</dbReference>
<evidence type="ECO:0000256" key="3">
    <source>
        <dbReference type="ARBA" id="ARBA00023004"/>
    </source>
</evidence>
<dbReference type="Pfam" id="PF12838">
    <property type="entry name" value="Fer4_7"/>
    <property type="match status" value="1"/>
</dbReference>
<feature type="domain" description="4Fe-4S ferredoxin-type" evidence="6">
    <location>
        <begin position="498"/>
        <end position="527"/>
    </location>
</feature>
<organism evidence="7 8">
    <name type="scientific">Prosthecodimorpha hirschii</name>
    <dbReference type="NCBI Taxonomy" id="665126"/>
    <lineage>
        <taxon>Bacteria</taxon>
        <taxon>Pseudomonadati</taxon>
        <taxon>Pseudomonadota</taxon>
        <taxon>Alphaproteobacteria</taxon>
        <taxon>Hyphomicrobiales</taxon>
        <taxon>Ancalomicrobiaceae</taxon>
        <taxon>Prosthecodimorpha</taxon>
    </lineage>
</organism>
<dbReference type="RefSeq" id="WP_054360738.1">
    <property type="nucleotide sequence ID" value="NZ_LJYW01000001.1"/>
</dbReference>
<dbReference type="STRING" id="665126.ABB55_22035"/>
<dbReference type="AlphaFoldDB" id="A0A0P6WID4"/>
<feature type="domain" description="4Fe-4S ferredoxin-type" evidence="6">
    <location>
        <begin position="287"/>
        <end position="316"/>
    </location>
</feature>
<accession>A0A0P6WID4</accession>
<keyword evidence="1" id="KW-0004">4Fe-4S</keyword>
<dbReference type="PANTHER" id="PTHR43687">
    <property type="entry name" value="ADENYLYLSULFATE REDUCTASE, BETA SUBUNIT"/>
    <property type="match status" value="1"/>
</dbReference>
<evidence type="ECO:0000259" key="6">
    <source>
        <dbReference type="PROSITE" id="PS51379"/>
    </source>
</evidence>
<keyword evidence="4" id="KW-0411">Iron-sulfur</keyword>
<dbReference type="Gene3D" id="3.30.70.3270">
    <property type="match status" value="1"/>
</dbReference>
<gene>
    <name evidence="7" type="ORF">ABB55_22035</name>
</gene>
<evidence type="ECO:0000256" key="2">
    <source>
        <dbReference type="ARBA" id="ARBA00022723"/>
    </source>
</evidence>
<name>A0A0P6WID4_9HYPH</name>